<evidence type="ECO:0000259" key="2">
    <source>
        <dbReference type="Pfam" id="PF07883"/>
    </source>
</evidence>
<protein>
    <recommendedName>
        <fullName evidence="2">Cupin type-2 domain-containing protein</fullName>
    </recommendedName>
</protein>
<dbReference type="Pfam" id="PF07883">
    <property type="entry name" value="Cupin_2"/>
    <property type="match status" value="1"/>
</dbReference>
<name>A0A7R7EL80_9FIRM</name>
<dbReference type="InterPro" id="IPR014710">
    <property type="entry name" value="RmlC-like_jellyroll"/>
</dbReference>
<evidence type="ECO:0000313" key="4">
    <source>
        <dbReference type="Proteomes" id="UP000595897"/>
    </source>
</evidence>
<dbReference type="InterPro" id="IPR011051">
    <property type="entry name" value="RmlC_Cupin_sf"/>
</dbReference>
<accession>A0A7R7EL80</accession>
<sequence length="166" mass="18707">MQELVITNVRTALYNDVNLNKIYDPDKQHERCYEFQKSIVAQSLASGEGKLTVTFYTLQPGKSNYPYHQHIGNEEVFYIISGTATLKTPKGEVIVTEGDVISMPPNENGAHMLTNHTSEPLVYLDVHTNSSPDVIVYPDSGKVRVMTDKMQKSFKFDSEVNYLDGE</sequence>
<dbReference type="EMBL" id="AP024169">
    <property type="protein sequence ID" value="BCN30941.1"/>
    <property type="molecule type" value="Genomic_DNA"/>
</dbReference>
<dbReference type="Proteomes" id="UP000595897">
    <property type="component" value="Chromosome"/>
</dbReference>
<dbReference type="InterPro" id="IPR051610">
    <property type="entry name" value="GPI/OXD"/>
</dbReference>
<feature type="domain" description="Cupin type-2" evidence="2">
    <location>
        <begin position="55"/>
        <end position="126"/>
    </location>
</feature>
<dbReference type="GO" id="GO:0046872">
    <property type="term" value="F:metal ion binding"/>
    <property type="evidence" value="ECO:0007669"/>
    <property type="project" value="UniProtKB-KW"/>
</dbReference>
<dbReference type="SUPFAM" id="SSF51182">
    <property type="entry name" value="RmlC-like cupins"/>
    <property type="match status" value="1"/>
</dbReference>
<gene>
    <name evidence="3" type="ORF">bsdtb5_22360</name>
</gene>
<evidence type="ECO:0000313" key="3">
    <source>
        <dbReference type="EMBL" id="BCN30941.1"/>
    </source>
</evidence>
<evidence type="ECO:0000256" key="1">
    <source>
        <dbReference type="ARBA" id="ARBA00022723"/>
    </source>
</evidence>
<dbReference type="AlphaFoldDB" id="A0A7R7EL80"/>
<dbReference type="PANTHER" id="PTHR35848">
    <property type="entry name" value="OXALATE-BINDING PROTEIN"/>
    <property type="match status" value="1"/>
</dbReference>
<dbReference type="InterPro" id="IPR013096">
    <property type="entry name" value="Cupin_2"/>
</dbReference>
<dbReference type="KEGG" id="ahb:bsdtb5_22360"/>
<reference evidence="3 4" key="1">
    <citation type="submission" date="2020-11" db="EMBL/GenBank/DDBJ databases">
        <title>Draft genome sequencing of a Lachnospiraceae strain isolated from anoxic soil subjected to BSD treatment.</title>
        <authorList>
            <person name="Uek A."/>
            <person name="Tonouchi A."/>
        </authorList>
    </citation>
    <scope>NUCLEOTIDE SEQUENCE [LARGE SCALE GENOMIC DNA]</scope>
    <source>
        <strain evidence="3 4">TB5</strain>
    </source>
</reference>
<organism evidence="3 4">
    <name type="scientific">Anaeromicropila herbilytica</name>
    <dbReference type="NCBI Taxonomy" id="2785025"/>
    <lineage>
        <taxon>Bacteria</taxon>
        <taxon>Bacillati</taxon>
        <taxon>Bacillota</taxon>
        <taxon>Clostridia</taxon>
        <taxon>Lachnospirales</taxon>
        <taxon>Lachnospiraceae</taxon>
        <taxon>Anaeromicropila</taxon>
    </lineage>
</organism>
<proteinExistence type="predicted"/>
<dbReference type="PANTHER" id="PTHR35848:SF6">
    <property type="entry name" value="CUPIN TYPE-2 DOMAIN-CONTAINING PROTEIN"/>
    <property type="match status" value="1"/>
</dbReference>
<dbReference type="Gene3D" id="2.60.120.10">
    <property type="entry name" value="Jelly Rolls"/>
    <property type="match status" value="1"/>
</dbReference>
<dbReference type="RefSeq" id="WP_271712095.1">
    <property type="nucleotide sequence ID" value="NZ_AP024169.1"/>
</dbReference>
<keyword evidence="1" id="KW-0479">Metal-binding</keyword>
<keyword evidence="4" id="KW-1185">Reference proteome</keyword>